<protein>
    <recommendedName>
        <fullName evidence="17">Phenolphthiocerol/phthiocerol polyketide synthase subunit E</fullName>
        <ecNumber evidence="16">2.3.1.292</ecNumber>
    </recommendedName>
    <alternativeName>
        <fullName evidence="19">(Phenol)carboxyphthiodiolenone synthase subunit E</fullName>
    </alternativeName>
    <alternativeName>
        <fullName evidence="20">Beta-ketoacyl-acyl-carrier-protein synthase I</fullName>
    </alternativeName>
    <alternativeName>
        <fullName evidence="18">Phthiocerol synthesis polyketide synthase type I PpsE</fullName>
    </alternativeName>
</protein>
<dbReference type="Pfam" id="PF21089">
    <property type="entry name" value="PKS_DH_N"/>
    <property type="match status" value="1"/>
</dbReference>
<dbReference type="PROSITE" id="PS52004">
    <property type="entry name" value="KS3_2"/>
    <property type="match status" value="1"/>
</dbReference>
<dbReference type="SUPFAM" id="SSF47336">
    <property type="entry name" value="ACP-like"/>
    <property type="match status" value="1"/>
</dbReference>
<evidence type="ECO:0000259" key="23">
    <source>
        <dbReference type="PROSITE" id="PS50075"/>
    </source>
</evidence>
<keyword evidence="5 26" id="KW-0808">Transferase</keyword>
<keyword evidence="8" id="KW-0560">Oxidoreductase</keyword>
<dbReference type="GO" id="GO:0004312">
    <property type="term" value="F:fatty acid synthase activity"/>
    <property type="evidence" value="ECO:0007669"/>
    <property type="project" value="TreeGrafter"/>
</dbReference>
<dbReference type="InterPro" id="IPR020841">
    <property type="entry name" value="PKS_Beta-ketoAc_synthase_dom"/>
</dbReference>
<dbReference type="SUPFAM" id="SSF51735">
    <property type="entry name" value="NAD(P)-binding Rossmann-fold domains"/>
    <property type="match status" value="2"/>
</dbReference>
<comment type="catalytic activity">
    <reaction evidence="14">
        <text>icosanoyl-[(phenol)carboxyphthiodiolenone synthase] + 2 (S)-methylmalonyl-CoA + 3 malonyl-CoA + 5 NADPH + 10 H(+) = C32-carboxyphthiodiolenone-[(phenol)carboxyphthiodiolenone synthase] + 5 CO2 + 5 NADP(+) + 5 CoA + 2 H2O</text>
        <dbReference type="Rhea" id="RHEA:57748"/>
        <dbReference type="Rhea" id="RHEA-COMP:14985"/>
        <dbReference type="Rhea" id="RHEA-COMP:14986"/>
        <dbReference type="ChEBI" id="CHEBI:15377"/>
        <dbReference type="ChEBI" id="CHEBI:15378"/>
        <dbReference type="ChEBI" id="CHEBI:16526"/>
        <dbReference type="ChEBI" id="CHEBI:57287"/>
        <dbReference type="ChEBI" id="CHEBI:57327"/>
        <dbReference type="ChEBI" id="CHEBI:57384"/>
        <dbReference type="ChEBI" id="CHEBI:57783"/>
        <dbReference type="ChEBI" id="CHEBI:58349"/>
        <dbReference type="ChEBI" id="CHEBI:87848"/>
        <dbReference type="ChEBI" id="CHEBI:142236"/>
        <dbReference type="EC" id="2.3.1.292"/>
    </reaction>
</comment>
<evidence type="ECO:0000256" key="17">
    <source>
        <dbReference type="ARBA" id="ARBA00073623"/>
    </source>
</evidence>
<keyword evidence="4" id="KW-0597">Phosphoprotein</keyword>
<evidence type="ECO:0000256" key="22">
    <source>
        <dbReference type="SAM" id="MobiDB-lite"/>
    </source>
</evidence>
<dbReference type="InterPro" id="IPR016035">
    <property type="entry name" value="Acyl_Trfase/lysoPLipase"/>
</dbReference>
<dbReference type="InterPro" id="IPR016039">
    <property type="entry name" value="Thiolase-like"/>
</dbReference>
<dbReference type="Gene3D" id="3.40.47.10">
    <property type="match status" value="1"/>
</dbReference>
<keyword evidence="10" id="KW-0511">Multifunctional enzyme</keyword>
<dbReference type="InterPro" id="IPR049552">
    <property type="entry name" value="PKS_DH_N"/>
</dbReference>
<comment type="function">
    <text evidence="15">Part of the PpsABCDE complex involved in the biosynthesis of the lipid core common to phthiocerols and phenolphthiocerols by successive additions of malonyl-CoA or methylmalonyl-CoA extender units. PpsA can accept as substrate the activated forms of either icosanoyl (C20), docosanoyl (C22) or lignoceroyl (C24) groups from FadD26, or a (4-hydroxyphenyl)-C17 or (4-hydroxyphenyl)-C19 fatty acyl from FadD29. PpsA initiates the biosynthesis and extends its substrate using a malonyl-CoA extender unit. The PpsB and PpsC proteins add the second and third malonyl-CoA extender units. PpsD adds an (R)-methylmalonyl unit and PpsE adds a second (R)-methylmalonyl unit. The incorporation of the methylmalonyl units results in formation of two branched methyl groups in the elongated product.</text>
</comment>
<evidence type="ECO:0000256" key="21">
    <source>
        <dbReference type="PROSITE-ProRule" id="PRU01363"/>
    </source>
</evidence>
<name>A0A1G5GQE4_9RHOB</name>
<dbReference type="InterPro" id="IPR049900">
    <property type="entry name" value="PKS_mFAS_DH"/>
</dbReference>
<dbReference type="SMART" id="SM00822">
    <property type="entry name" value="PKS_KR"/>
    <property type="match status" value="1"/>
</dbReference>
<feature type="region of interest" description="C-terminal hotdog fold" evidence="21">
    <location>
        <begin position="1512"/>
        <end position="1661"/>
    </location>
</feature>
<dbReference type="SMART" id="SM00823">
    <property type="entry name" value="PKS_PP"/>
    <property type="match status" value="1"/>
</dbReference>
<feature type="region of interest" description="Disordered" evidence="22">
    <location>
        <begin position="1658"/>
        <end position="1678"/>
    </location>
</feature>
<comment type="catalytic activity">
    <reaction evidence="12">
        <text>19-(4-hydroxyphenyl)nonadecanoyl-[(phenol)carboxyphthiodiolenone synthase] + 2 (S)-methylmalonyl-CoA + 3 malonyl-CoA + 5 NADPH + 10 H(+) = C37-(phenol)carboxyphthiodiolenone-[(phenol)carboxyphthiodiolenone synthase] + 5 CO2 + 5 NADP(+) + 5 CoA + 2 H2O</text>
        <dbReference type="Rhea" id="RHEA:57760"/>
        <dbReference type="Rhea" id="RHEA-COMP:14273"/>
        <dbReference type="Rhea" id="RHEA-COMP:14990"/>
        <dbReference type="ChEBI" id="CHEBI:15377"/>
        <dbReference type="ChEBI" id="CHEBI:15378"/>
        <dbReference type="ChEBI" id="CHEBI:16526"/>
        <dbReference type="ChEBI" id="CHEBI:57287"/>
        <dbReference type="ChEBI" id="CHEBI:57327"/>
        <dbReference type="ChEBI" id="CHEBI:57384"/>
        <dbReference type="ChEBI" id="CHEBI:57783"/>
        <dbReference type="ChEBI" id="CHEBI:58349"/>
        <dbReference type="ChEBI" id="CHEBI:133301"/>
        <dbReference type="ChEBI" id="CHEBI:142260"/>
        <dbReference type="EC" id="2.3.1.292"/>
    </reaction>
</comment>
<dbReference type="GO" id="GO:0005886">
    <property type="term" value="C:plasma membrane"/>
    <property type="evidence" value="ECO:0007669"/>
    <property type="project" value="TreeGrafter"/>
</dbReference>
<dbReference type="EMBL" id="FMVT01000005">
    <property type="protein sequence ID" value="SCY53773.1"/>
    <property type="molecule type" value="Genomic_DNA"/>
</dbReference>
<evidence type="ECO:0000313" key="27">
    <source>
        <dbReference type="Proteomes" id="UP000199502"/>
    </source>
</evidence>
<dbReference type="Gene3D" id="3.30.70.250">
    <property type="entry name" value="Malonyl-CoA ACP transacylase, ACP-binding"/>
    <property type="match status" value="1"/>
</dbReference>
<dbReference type="InterPro" id="IPR049551">
    <property type="entry name" value="PKS_DH_C"/>
</dbReference>
<dbReference type="InterPro" id="IPR014043">
    <property type="entry name" value="Acyl_transferase_dom"/>
</dbReference>
<reference evidence="26 27" key="1">
    <citation type="submission" date="2016-10" db="EMBL/GenBank/DDBJ databases">
        <authorList>
            <person name="de Groot N.N."/>
        </authorList>
    </citation>
    <scope>NUCLEOTIDE SEQUENCE [LARGE SCALE GENOMIC DNA]</scope>
    <source>
        <strain evidence="26 27">CGMCC 1.8925</strain>
    </source>
</reference>
<evidence type="ECO:0000256" key="20">
    <source>
        <dbReference type="ARBA" id="ARBA00084020"/>
    </source>
</evidence>
<dbReference type="SUPFAM" id="SSF53901">
    <property type="entry name" value="Thiolase-like"/>
    <property type="match status" value="1"/>
</dbReference>
<evidence type="ECO:0000256" key="2">
    <source>
        <dbReference type="ARBA" id="ARBA00001957"/>
    </source>
</evidence>
<dbReference type="SUPFAM" id="SSF55048">
    <property type="entry name" value="Probable ACP-binding domain of malonyl-CoA ACP transacylase"/>
    <property type="match status" value="1"/>
</dbReference>
<dbReference type="Gene3D" id="3.40.366.10">
    <property type="entry name" value="Malonyl-Coenzyme A Acyl Carrier Protein, domain 2"/>
    <property type="match status" value="1"/>
</dbReference>
<keyword evidence="7" id="KW-0521">NADP</keyword>
<comment type="cofactor">
    <cofactor evidence="1">
        <name>NADP(+)</name>
        <dbReference type="ChEBI" id="CHEBI:58349"/>
    </cofactor>
</comment>
<keyword evidence="9" id="KW-0443">Lipid metabolism</keyword>
<dbReference type="Gene3D" id="3.40.50.720">
    <property type="entry name" value="NAD(P)-binding Rossmann-like Domain"/>
    <property type="match status" value="1"/>
</dbReference>
<dbReference type="SUPFAM" id="SSF53474">
    <property type="entry name" value="alpha/beta-Hydrolases"/>
    <property type="match status" value="1"/>
</dbReference>
<dbReference type="InterPro" id="IPR050091">
    <property type="entry name" value="PKS_NRPS_Biosynth_Enz"/>
</dbReference>
<sequence>MSGTTDSSHDIAVVGIGLDLPGASDARQFWDNLRDGVESIRDLTPDELAAAGESAARSGHPDYVARAAVLDGYDQFDAEFFGLSPKDAAVMDPQHRKFLEACWHAIEDAGHRPDNLGAVGVWAGCGMGSYFSVNICSNRDLVEETGMFLLRHTGNDKDFLSTRASHIFDLRGPSVSVQTACSTSLVAVHAACQALNAGDCDAALAGGVTIELPQGRGYLYKANEILSPDGHCRAFDHRSEGTVFGSGAAVVLLRRLSDAIADGDHIWAVIKGSAINNDGSGKAGYLAPSVEGQAAAIAEAHLVAGVDAATIDYVECHGTGTRLGDPIEVAALTEAFALGSGGGRTGIGSVKTNIGHTDTAAGTAGLIKVALSLHHGEVPPSLNFEAPNPVIDFEGTPFHVIAARTPLPRHADRPARAAVNSLGVGGTNAHAVLEAAPVQPASEPSDWPVQPLVVSGRSRAALDANAAALAAWLRQNPDANLADVGFTLQQGRKVFDKRRVLVAADAADAADQLERADPRRVFNHDASPAAPKLAFLFPGGGAQSIHMARGLYETEPVFRDWMDRGLAVLEGLTGRDPRALWLPEPGEEAAATEALTRPSVQLPLLMIVEYALAQLWISWGAEPEALAGHSMGENTAACLAGVMGFEDCIRLVELRGRLFDRVAPGGMLSVQLPAEGLEQEIREAGLDQLDLGVRNAPSLSVASGPRAQIEALHQRLAERGIECQRIAIDIAAHSRMLDPILPEFEAFLRQIRLSPPQIPLLSNRSGTWMTDAEATDPAYWTAHLRHQVDFAGCMATLLAEPGRLCLEVGPGRAMSALAQANGAVPDRVVSALRHPEQKIEDDAFFLLAFARLWAAGLPLDWSPIWGEGRRRVPLPGYAFQRKRYFIEPASAGSVSASPDDPPLRLPDPEGWGWRPAWRLSAPDVELDAGGRPVSAAPERWLVLADAGGLADATARQLRAAGHEVIELRPGDCFAQTGEDAFIVAPENGAGDFELLIAALVAQNRMPSRIVSFWLVPDASVEGARAGFSPFHRHVEQGFNTALHLIRALANEGGERPVELVAVTSGAASVAGEPLEAPEKAMILGPLAVGPREFPWLKARSIDIPRPRGSAETEASAARLIEDLMDPAPPARAAWRKGRRHARHIAPVELPAADAAMPAFGPGDVVLITGGLGGIALSLARWIAVTRGAAVALLTRRPLPEESEWDARIAADPGHRLSRQLAALRELRAAGARIELVVADVTDAAALGRAVREVRGRLGTVTDLIHAAGIVADAPILAKSSAQIEDVLAPKVHGLRNLELAFKDAPLRRTVLFSSTSTEIGAAGQVDYVAANEYLNAVAAAGIAAFGRVTSVNWGVWAEIGMAADALSGRRDAPAPVPVPQPLLTARVEEDGRSRFVGTLAASDWIIAEHRTRDGVALLPGTGTIELAAEALEAAGRSLPFTLRDLTFLDPLIVEPGSSRDFRVTLSPGEDATAFTLEADFGEGPVPVAEGRVTSADRAAAPLDIAVLRAGMQVDRAPTGHGLESAQEAQMAFGPRWRVLRATWLDRQGTVPSGLAELALPENVRGDLDAGFILHPALMDIATGWAMALIRDYDRSQLWVPLSYRALTVHAPLPARIVSHVRLVGDQGGYASFDVTLAAPDGTILAEVEGLTIRRLTTAPSAQLAPRGPGKAAARRDGESRLAQTVAQGIPPDLGPELLERALQSGRPQLVVSSLDLPDLIARETRASRAKEPGAGQRFERPDLESDFVEPANDLERSLAGFFRDLLGVEQVGTADGFFDLGGHSLIAVRLFAMIRKAYGLELPLATLFEAPNVAALAALIEARIGPQAGATAAAPASSGKAAVPAAQGAGFTHLVPMSQGAAGGGRPLFIVAGMFGNVLNLRSLAQRLSDDRPVWGLQARGLFGDAPPHETLAEAAASCIAEMRQVQPEGPYLVAGFSGGGLTALEIARQLEEAGAAVAQLVMLDTPVPMRPVLTRKDRLMIRAAEIRAEGPGFFPRWLRDKIAYRRLRRGGAAEAGAGSFHNAAIHAAFVGALPRYQMKVWDGPVTLYRPRLDRRFKVSGGQYVSGAREYVYEDNLWSPWLPQLQVAEVPGDHDSMVLEPCVRVLAARMRETLSAADGHHAAAAALPRAAE</sequence>
<evidence type="ECO:0000256" key="15">
    <source>
        <dbReference type="ARBA" id="ARBA00058455"/>
    </source>
</evidence>
<dbReference type="RefSeq" id="WP_090742944.1">
    <property type="nucleotide sequence ID" value="NZ_FMVT01000005.1"/>
</dbReference>
<dbReference type="Proteomes" id="UP000199502">
    <property type="component" value="Unassembled WGS sequence"/>
</dbReference>
<dbReference type="InterPro" id="IPR009081">
    <property type="entry name" value="PP-bd_ACP"/>
</dbReference>
<evidence type="ECO:0000256" key="10">
    <source>
        <dbReference type="ARBA" id="ARBA00023268"/>
    </source>
</evidence>
<dbReference type="Pfam" id="PF02801">
    <property type="entry name" value="Ketoacyl-synt_C"/>
    <property type="match status" value="1"/>
</dbReference>
<dbReference type="SMART" id="SM00824">
    <property type="entry name" value="PKS_TE"/>
    <property type="match status" value="1"/>
</dbReference>
<dbReference type="Gene3D" id="3.40.50.1820">
    <property type="entry name" value="alpha/beta hydrolase"/>
    <property type="match status" value="1"/>
</dbReference>
<evidence type="ECO:0000259" key="25">
    <source>
        <dbReference type="PROSITE" id="PS52019"/>
    </source>
</evidence>
<accession>A0A1G5GQE4</accession>
<dbReference type="SMART" id="SM00827">
    <property type="entry name" value="PKS_AT"/>
    <property type="match status" value="1"/>
</dbReference>
<keyword evidence="3" id="KW-0596">Phosphopantetheine</keyword>
<dbReference type="CDD" id="cd08953">
    <property type="entry name" value="KR_2_SDR_x"/>
    <property type="match status" value="1"/>
</dbReference>
<dbReference type="InterPro" id="IPR016036">
    <property type="entry name" value="Malonyl_transacylase_ACP-bd"/>
</dbReference>
<keyword evidence="27" id="KW-1185">Reference proteome</keyword>
<evidence type="ECO:0000256" key="14">
    <source>
        <dbReference type="ARBA" id="ARBA00052745"/>
    </source>
</evidence>
<dbReference type="GO" id="GO:0071770">
    <property type="term" value="P:DIM/DIP cell wall layer assembly"/>
    <property type="evidence" value="ECO:0007669"/>
    <property type="project" value="TreeGrafter"/>
</dbReference>
<evidence type="ECO:0000313" key="26">
    <source>
        <dbReference type="EMBL" id="SCY53773.1"/>
    </source>
</evidence>
<evidence type="ECO:0000256" key="11">
    <source>
        <dbReference type="ARBA" id="ARBA00050973"/>
    </source>
</evidence>
<evidence type="ECO:0000256" key="6">
    <source>
        <dbReference type="ARBA" id="ARBA00022832"/>
    </source>
</evidence>
<evidence type="ECO:0000256" key="3">
    <source>
        <dbReference type="ARBA" id="ARBA00022450"/>
    </source>
</evidence>
<dbReference type="InterPro" id="IPR020806">
    <property type="entry name" value="PKS_PP-bd"/>
</dbReference>
<dbReference type="SUPFAM" id="SSF52151">
    <property type="entry name" value="FabD/lysophospholipase-like"/>
    <property type="match status" value="1"/>
</dbReference>
<dbReference type="InterPro" id="IPR014030">
    <property type="entry name" value="Ketoacyl_synth_N"/>
</dbReference>
<dbReference type="Pfam" id="PF00550">
    <property type="entry name" value="PP-binding"/>
    <property type="match status" value="1"/>
</dbReference>
<dbReference type="GO" id="GO:0034081">
    <property type="term" value="C:polyketide synthase complex"/>
    <property type="evidence" value="ECO:0007669"/>
    <property type="project" value="UniProtKB-ARBA"/>
</dbReference>
<dbReference type="Pfam" id="PF22621">
    <property type="entry name" value="CurL-like_PKS_C"/>
    <property type="match status" value="1"/>
</dbReference>
<dbReference type="PROSITE" id="PS00606">
    <property type="entry name" value="KS3_1"/>
    <property type="match status" value="1"/>
</dbReference>
<dbReference type="InterPro" id="IPR020802">
    <property type="entry name" value="TesA-like"/>
</dbReference>
<dbReference type="OrthoDB" id="9778690at2"/>
<dbReference type="GO" id="GO:0004315">
    <property type="term" value="F:3-oxoacyl-[acyl-carrier-protein] synthase activity"/>
    <property type="evidence" value="ECO:0007669"/>
    <property type="project" value="InterPro"/>
</dbReference>
<evidence type="ECO:0000256" key="12">
    <source>
        <dbReference type="ARBA" id="ARBA00051971"/>
    </source>
</evidence>
<gene>
    <name evidence="26" type="ORF">SAMN05660710_01883</name>
</gene>
<proteinExistence type="predicted"/>
<dbReference type="PANTHER" id="PTHR43775">
    <property type="entry name" value="FATTY ACID SYNTHASE"/>
    <property type="match status" value="1"/>
</dbReference>
<dbReference type="SMART" id="SM00826">
    <property type="entry name" value="PKS_DH"/>
    <property type="match status" value="1"/>
</dbReference>
<dbReference type="EC" id="2.3.1.292" evidence="16"/>
<dbReference type="InterPro" id="IPR036291">
    <property type="entry name" value="NAD(P)-bd_dom_sf"/>
</dbReference>
<dbReference type="Gene3D" id="3.10.129.110">
    <property type="entry name" value="Polyketide synthase dehydratase"/>
    <property type="match status" value="1"/>
</dbReference>
<dbReference type="Pfam" id="PF00109">
    <property type="entry name" value="ketoacyl-synt"/>
    <property type="match status" value="1"/>
</dbReference>
<dbReference type="Pfam" id="PF00975">
    <property type="entry name" value="Thioesterase"/>
    <property type="match status" value="1"/>
</dbReference>
<dbReference type="GO" id="GO:0016491">
    <property type="term" value="F:oxidoreductase activity"/>
    <property type="evidence" value="ECO:0007669"/>
    <property type="project" value="UniProtKB-KW"/>
</dbReference>
<comment type="cofactor">
    <cofactor evidence="2">
        <name>pantetheine 4'-phosphate</name>
        <dbReference type="ChEBI" id="CHEBI:47942"/>
    </cofactor>
</comment>
<evidence type="ECO:0000256" key="18">
    <source>
        <dbReference type="ARBA" id="ARBA00075053"/>
    </source>
</evidence>
<dbReference type="Pfam" id="PF21394">
    <property type="entry name" value="Beta-ketacyl_N"/>
    <property type="match status" value="1"/>
</dbReference>
<feature type="domain" description="Carrier" evidence="23">
    <location>
        <begin position="1749"/>
        <end position="1824"/>
    </location>
</feature>
<feature type="active site" description="Proton donor; for dehydratase activity" evidence="21">
    <location>
        <position position="1579"/>
    </location>
</feature>
<feature type="active site" description="Proton acceptor; for dehydratase activity" evidence="21">
    <location>
        <position position="1409"/>
    </location>
</feature>
<feature type="domain" description="Ketosynthase family 3 (KS3)" evidence="24">
    <location>
        <begin position="8"/>
        <end position="435"/>
    </location>
</feature>
<dbReference type="PROSITE" id="PS50075">
    <property type="entry name" value="CARRIER"/>
    <property type="match status" value="1"/>
</dbReference>
<dbReference type="Gene3D" id="1.10.1200.10">
    <property type="entry name" value="ACP-like"/>
    <property type="match status" value="1"/>
</dbReference>
<evidence type="ECO:0000256" key="13">
    <source>
        <dbReference type="ARBA" id="ARBA00052119"/>
    </source>
</evidence>
<dbReference type="InterPro" id="IPR001227">
    <property type="entry name" value="Ac_transferase_dom_sf"/>
</dbReference>
<comment type="catalytic activity">
    <reaction evidence="11">
        <text>17-(4-hydroxyphenyl)heptadecanoyl-[(phenol)carboxyphthiodiolenone synthase] + 2 (S)-methylmalonyl-CoA + 3 malonyl-CoA + 5 NADPH + 10 H(+) = C35-(phenol)carboxyphthiodiolenone-[(phenol)carboxyphthiodiolenone synthase] + 5 CO2 + 5 NADP(+) + 5 CoA + 2 H2O</text>
        <dbReference type="Rhea" id="RHEA:57756"/>
        <dbReference type="Rhea" id="RHEA-COMP:14272"/>
        <dbReference type="Rhea" id="RHEA-COMP:14989"/>
        <dbReference type="ChEBI" id="CHEBI:15377"/>
        <dbReference type="ChEBI" id="CHEBI:15378"/>
        <dbReference type="ChEBI" id="CHEBI:16526"/>
        <dbReference type="ChEBI" id="CHEBI:57287"/>
        <dbReference type="ChEBI" id="CHEBI:57327"/>
        <dbReference type="ChEBI" id="CHEBI:57384"/>
        <dbReference type="ChEBI" id="CHEBI:57783"/>
        <dbReference type="ChEBI" id="CHEBI:58349"/>
        <dbReference type="ChEBI" id="CHEBI:133300"/>
        <dbReference type="ChEBI" id="CHEBI:142259"/>
        <dbReference type="EC" id="2.3.1.292"/>
    </reaction>
</comment>
<feature type="domain" description="PKS/mFAS DH" evidence="25">
    <location>
        <begin position="1380"/>
        <end position="1661"/>
    </location>
</feature>
<dbReference type="InterPro" id="IPR014031">
    <property type="entry name" value="Ketoacyl_synth_C"/>
</dbReference>
<dbReference type="InterPro" id="IPR036736">
    <property type="entry name" value="ACP-like_sf"/>
</dbReference>
<organism evidence="26 27">
    <name type="scientific">Paracoccus tibetensis</name>
    <dbReference type="NCBI Taxonomy" id="336292"/>
    <lineage>
        <taxon>Bacteria</taxon>
        <taxon>Pseudomonadati</taxon>
        <taxon>Pseudomonadota</taxon>
        <taxon>Alphaproteobacteria</taxon>
        <taxon>Rhodobacterales</taxon>
        <taxon>Paracoccaceae</taxon>
        <taxon>Paracoccus</taxon>
    </lineage>
</organism>
<dbReference type="InterPro" id="IPR049490">
    <property type="entry name" value="C883_1060-like_KR_N"/>
</dbReference>
<dbReference type="InterPro" id="IPR001031">
    <property type="entry name" value="Thioesterase"/>
</dbReference>
<evidence type="ECO:0000256" key="7">
    <source>
        <dbReference type="ARBA" id="ARBA00022857"/>
    </source>
</evidence>
<dbReference type="Gene3D" id="3.30.70.3290">
    <property type="match status" value="1"/>
</dbReference>
<evidence type="ECO:0000256" key="16">
    <source>
        <dbReference type="ARBA" id="ARBA00066974"/>
    </source>
</evidence>
<dbReference type="GO" id="GO:0031177">
    <property type="term" value="F:phosphopantetheine binding"/>
    <property type="evidence" value="ECO:0007669"/>
    <property type="project" value="InterPro"/>
</dbReference>
<feature type="region of interest" description="N-terminal hotdog fold" evidence="21">
    <location>
        <begin position="1380"/>
        <end position="1499"/>
    </location>
</feature>
<dbReference type="PANTHER" id="PTHR43775:SF37">
    <property type="entry name" value="SI:DKEY-61P9.11"/>
    <property type="match status" value="1"/>
</dbReference>
<dbReference type="InterPro" id="IPR029058">
    <property type="entry name" value="AB_hydrolase_fold"/>
</dbReference>
<dbReference type="GO" id="GO:0006633">
    <property type="term" value="P:fatty acid biosynthetic process"/>
    <property type="evidence" value="ECO:0007669"/>
    <property type="project" value="InterPro"/>
</dbReference>
<dbReference type="Pfam" id="PF08659">
    <property type="entry name" value="KR"/>
    <property type="match status" value="1"/>
</dbReference>
<dbReference type="InterPro" id="IPR018201">
    <property type="entry name" value="Ketoacyl_synth_AS"/>
</dbReference>
<dbReference type="Pfam" id="PF00698">
    <property type="entry name" value="Acyl_transf_1"/>
    <property type="match status" value="1"/>
</dbReference>
<dbReference type="STRING" id="336292.SAMN05660710_01883"/>
<evidence type="ECO:0000256" key="4">
    <source>
        <dbReference type="ARBA" id="ARBA00022553"/>
    </source>
</evidence>
<evidence type="ECO:0000256" key="8">
    <source>
        <dbReference type="ARBA" id="ARBA00023002"/>
    </source>
</evidence>
<dbReference type="Pfam" id="PF14765">
    <property type="entry name" value="PS-DH"/>
    <property type="match status" value="1"/>
</dbReference>
<comment type="catalytic activity">
    <reaction evidence="13">
        <text>docosanoyl-[(phenol)carboxyphthiodiolenone synthase] + 2 (S)-methylmalonyl-CoA + 3 malonyl-CoA + 5 NADPH + 10 H(+) = C34-carboxyphthiodiolenone-[(phenol)carboxyphthiodiolenone synthase] + 5 CO2 + 5 NADP(+) + 5 CoA + 2 H2O</text>
        <dbReference type="Rhea" id="RHEA:57752"/>
        <dbReference type="Rhea" id="RHEA-COMP:14987"/>
        <dbReference type="Rhea" id="RHEA-COMP:14988"/>
        <dbReference type="ChEBI" id="CHEBI:15377"/>
        <dbReference type="ChEBI" id="CHEBI:15378"/>
        <dbReference type="ChEBI" id="CHEBI:16526"/>
        <dbReference type="ChEBI" id="CHEBI:57287"/>
        <dbReference type="ChEBI" id="CHEBI:57327"/>
        <dbReference type="ChEBI" id="CHEBI:57384"/>
        <dbReference type="ChEBI" id="CHEBI:57783"/>
        <dbReference type="ChEBI" id="CHEBI:58349"/>
        <dbReference type="ChEBI" id="CHEBI:142237"/>
        <dbReference type="ChEBI" id="CHEBI:142238"/>
        <dbReference type="EC" id="2.3.1.292"/>
    </reaction>
</comment>
<dbReference type="InterPro" id="IPR057326">
    <property type="entry name" value="KR_dom"/>
</dbReference>
<evidence type="ECO:0000256" key="9">
    <source>
        <dbReference type="ARBA" id="ARBA00023098"/>
    </source>
</evidence>
<dbReference type="FunFam" id="1.10.1200.10:FF:000005">
    <property type="entry name" value="Nonribosomal peptide synthetase 1"/>
    <property type="match status" value="1"/>
</dbReference>
<dbReference type="PROSITE" id="PS52019">
    <property type="entry name" value="PKS_MFAS_DH"/>
    <property type="match status" value="1"/>
</dbReference>
<evidence type="ECO:0000259" key="24">
    <source>
        <dbReference type="PROSITE" id="PS52004"/>
    </source>
</evidence>
<keyword evidence="6" id="KW-0276">Fatty acid metabolism</keyword>
<evidence type="ECO:0000256" key="1">
    <source>
        <dbReference type="ARBA" id="ARBA00001937"/>
    </source>
</evidence>
<dbReference type="InterPro" id="IPR042104">
    <property type="entry name" value="PKS_dehydratase_sf"/>
</dbReference>
<evidence type="ECO:0000256" key="5">
    <source>
        <dbReference type="ARBA" id="ARBA00022679"/>
    </source>
</evidence>
<dbReference type="InterPro" id="IPR013968">
    <property type="entry name" value="PKS_KR"/>
</dbReference>
<dbReference type="FunFam" id="3.40.47.10:FF:000042">
    <property type="entry name" value="Polyketide synthase Pks13"/>
    <property type="match status" value="1"/>
</dbReference>
<dbReference type="CDD" id="cd00833">
    <property type="entry name" value="PKS"/>
    <property type="match status" value="1"/>
</dbReference>
<dbReference type="InterPro" id="IPR020807">
    <property type="entry name" value="PKS_DH"/>
</dbReference>
<evidence type="ECO:0000256" key="19">
    <source>
        <dbReference type="ARBA" id="ARBA00078169"/>
    </source>
</evidence>
<dbReference type="SMART" id="SM00825">
    <property type="entry name" value="PKS_KS"/>
    <property type="match status" value="1"/>
</dbReference>